<organism evidence="17 18">
    <name type="scientific">Chaetoceros tenuissimus</name>
    <dbReference type="NCBI Taxonomy" id="426638"/>
    <lineage>
        <taxon>Eukaryota</taxon>
        <taxon>Sar</taxon>
        <taxon>Stramenopiles</taxon>
        <taxon>Ochrophyta</taxon>
        <taxon>Bacillariophyta</taxon>
        <taxon>Coscinodiscophyceae</taxon>
        <taxon>Chaetocerotophycidae</taxon>
        <taxon>Chaetocerotales</taxon>
        <taxon>Chaetocerotaceae</taxon>
        <taxon>Chaetoceros</taxon>
    </lineage>
</organism>
<keyword evidence="9" id="KW-0809">Transit peptide</keyword>
<dbReference type="GO" id="GO:0016168">
    <property type="term" value="F:chlorophyll binding"/>
    <property type="evidence" value="ECO:0007669"/>
    <property type="project" value="UniProtKB-KW"/>
</dbReference>
<evidence type="ECO:0000256" key="16">
    <source>
        <dbReference type="SAM" id="SignalP"/>
    </source>
</evidence>
<accession>A0AAD3DCV9</accession>
<sequence length="198" mass="21290">MKTAILASLIASAAAFAPSKVAQTSTALNAFEGELGVQPPLGFFDPLGLLDDADQERFDRLRYVEVKHGRIAQLAFLGNIITRAGVHLPGNIDYSGTSFDSIPDGWAAVNAIPQGGLLQIVAFVGFLELFVMKDITGGEFPGDFRNEFIDFGWDSFDEETKLSKRGIELNNGRAAMMGILGLMVHEQLGGSIPIVGEM</sequence>
<evidence type="ECO:0000256" key="4">
    <source>
        <dbReference type="ARBA" id="ARBA00022494"/>
    </source>
</evidence>
<dbReference type="InterPro" id="IPR022796">
    <property type="entry name" value="Chloroa_b-bind"/>
</dbReference>
<evidence type="ECO:0000256" key="12">
    <source>
        <dbReference type="ARBA" id="ARBA00023136"/>
    </source>
</evidence>
<dbReference type="InterPro" id="IPR001344">
    <property type="entry name" value="Chloro_AB-bd_pln"/>
</dbReference>
<feature type="signal peptide" evidence="16">
    <location>
        <begin position="1"/>
        <end position="15"/>
    </location>
</feature>
<evidence type="ECO:0000256" key="7">
    <source>
        <dbReference type="ARBA" id="ARBA00022640"/>
    </source>
</evidence>
<dbReference type="FunFam" id="1.10.3460.10:FF:000011">
    <property type="entry name" value="Fucoxanthin chlorophyll a/c protein 8"/>
    <property type="match status" value="1"/>
</dbReference>
<dbReference type="AlphaFoldDB" id="A0AAD3DCV9"/>
<evidence type="ECO:0000256" key="6">
    <source>
        <dbReference type="ARBA" id="ARBA00022531"/>
    </source>
</evidence>
<dbReference type="EMBL" id="BLLK01000069">
    <property type="protein sequence ID" value="GFH60329.1"/>
    <property type="molecule type" value="Genomic_DNA"/>
</dbReference>
<dbReference type="SUPFAM" id="SSF103511">
    <property type="entry name" value="Chlorophyll a-b binding protein"/>
    <property type="match status" value="1"/>
</dbReference>
<keyword evidence="10" id="KW-0157">Chromophore</keyword>
<dbReference type="GO" id="GO:0009535">
    <property type="term" value="C:chloroplast thylakoid membrane"/>
    <property type="evidence" value="ECO:0007669"/>
    <property type="project" value="UniProtKB-SubCell"/>
</dbReference>
<comment type="function">
    <text evidence="1">The light-harvesting complex (LHC) functions as a light receptor, it captures and delivers excitation energy to photosystems with which it is closely associated. Energy is transferred from the carotenoid and chlorophyll C (or B) to chlorophyll A and the photosynthetic reaction centers where it is used to synthesize ATP and reducing power.</text>
</comment>
<feature type="chain" id="PRO_5042186548" evidence="16">
    <location>
        <begin position="16"/>
        <end position="198"/>
    </location>
</feature>
<feature type="binding site" evidence="15">
    <location>
        <position position="65"/>
    </location>
    <ligand>
        <name>chlorophyll a</name>
        <dbReference type="ChEBI" id="CHEBI:58416"/>
        <label>1</label>
    </ligand>
</feature>
<evidence type="ECO:0000256" key="11">
    <source>
        <dbReference type="ARBA" id="ARBA00023078"/>
    </source>
</evidence>
<dbReference type="GO" id="GO:0030076">
    <property type="term" value="C:light-harvesting complex"/>
    <property type="evidence" value="ECO:0007669"/>
    <property type="project" value="UniProtKB-KW"/>
</dbReference>
<comment type="subcellular location">
    <subcellularLocation>
        <location evidence="2">Plastid</location>
        <location evidence="2">Chloroplast thylakoid membrane</location>
    </subcellularLocation>
</comment>
<keyword evidence="13" id="KW-0437">Light-harvesting polypeptide</keyword>
<dbReference type="Pfam" id="PF00504">
    <property type="entry name" value="Chloroa_b-bind"/>
    <property type="match status" value="1"/>
</dbReference>
<keyword evidence="6" id="KW-0602">Photosynthesis</keyword>
<evidence type="ECO:0000256" key="15">
    <source>
        <dbReference type="PIRSR" id="PIRSR601344-1"/>
    </source>
</evidence>
<keyword evidence="11" id="KW-0793">Thylakoid</keyword>
<protein>
    <submittedName>
        <fullName evidence="17">Uncharacterized protein</fullName>
    </submittedName>
</protein>
<feature type="binding site" evidence="15">
    <location>
        <position position="68"/>
    </location>
    <ligand>
        <name>chlorophyll a</name>
        <dbReference type="ChEBI" id="CHEBI:58416"/>
        <label>1</label>
    </ligand>
</feature>
<feature type="binding site" evidence="15">
    <location>
        <position position="168"/>
    </location>
    <ligand>
        <name>chlorophyll b</name>
        <dbReference type="ChEBI" id="CHEBI:61721"/>
        <label>4</label>
    </ligand>
</feature>
<gene>
    <name evidence="17" type="ORF">CTEN210_16805</name>
</gene>
<comment type="caution">
    <text evidence="17">The sequence shown here is derived from an EMBL/GenBank/DDBJ whole genome shotgun (WGS) entry which is preliminary data.</text>
</comment>
<evidence type="ECO:0000256" key="1">
    <source>
        <dbReference type="ARBA" id="ARBA00004022"/>
    </source>
</evidence>
<evidence type="ECO:0000256" key="9">
    <source>
        <dbReference type="ARBA" id="ARBA00022946"/>
    </source>
</evidence>
<comment type="similarity">
    <text evidence="3">Belongs to the fucoxanthin chlorophyll protein family.</text>
</comment>
<keyword evidence="8" id="KW-0812">Transmembrane</keyword>
<evidence type="ECO:0000256" key="5">
    <source>
        <dbReference type="ARBA" id="ARBA00022528"/>
    </source>
</evidence>
<evidence type="ECO:0000256" key="10">
    <source>
        <dbReference type="ARBA" id="ARBA00022991"/>
    </source>
</evidence>
<dbReference type="GO" id="GO:0009523">
    <property type="term" value="C:photosystem II"/>
    <property type="evidence" value="ECO:0007669"/>
    <property type="project" value="UniProtKB-KW"/>
</dbReference>
<reference evidence="17 18" key="1">
    <citation type="journal article" date="2021" name="Sci. Rep.">
        <title>The genome of the diatom Chaetoceros tenuissimus carries an ancient integrated fragment of an extant virus.</title>
        <authorList>
            <person name="Hongo Y."/>
            <person name="Kimura K."/>
            <person name="Takaki Y."/>
            <person name="Yoshida Y."/>
            <person name="Baba S."/>
            <person name="Kobayashi G."/>
            <person name="Nagasaki K."/>
            <person name="Hano T."/>
            <person name="Tomaru Y."/>
        </authorList>
    </citation>
    <scope>NUCLEOTIDE SEQUENCE [LARGE SCALE GENOMIC DNA]</scope>
    <source>
        <strain evidence="17 18">NIES-3715</strain>
    </source>
</reference>
<feature type="binding site" description="axial binding residue" evidence="15">
    <location>
        <position position="70"/>
    </location>
    <ligand>
        <name>chlorophyll b</name>
        <dbReference type="ChEBI" id="CHEBI:61721"/>
        <label>1</label>
    </ligand>
    <ligandPart>
        <name>Mg</name>
        <dbReference type="ChEBI" id="CHEBI:25107"/>
    </ligandPart>
</feature>
<dbReference type="Proteomes" id="UP001054902">
    <property type="component" value="Unassembled WGS sequence"/>
</dbReference>
<feature type="binding site" description="axial binding residue" evidence="15">
    <location>
        <position position="128"/>
    </location>
    <ligand>
        <name>chlorophyll b</name>
        <dbReference type="ChEBI" id="CHEBI:61721"/>
        <label>1</label>
    </ligand>
    <ligandPart>
        <name>Mg</name>
        <dbReference type="ChEBI" id="CHEBI:25107"/>
    </ligandPart>
</feature>
<evidence type="ECO:0000256" key="2">
    <source>
        <dbReference type="ARBA" id="ARBA00004334"/>
    </source>
</evidence>
<evidence type="ECO:0000256" key="3">
    <source>
        <dbReference type="ARBA" id="ARBA00005933"/>
    </source>
</evidence>
<feature type="binding site" evidence="15">
    <location>
        <position position="171"/>
    </location>
    <ligand>
        <name>chlorophyll a</name>
        <dbReference type="ChEBI" id="CHEBI:58416"/>
        <label>1</label>
    </ligand>
</feature>
<evidence type="ECO:0000256" key="8">
    <source>
        <dbReference type="ARBA" id="ARBA00022692"/>
    </source>
</evidence>
<keyword evidence="16" id="KW-0732">Signal</keyword>
<keyword evidence="18" id="KW-1185">Reference proteome</keyword>
<keyword evidence="7" id="KW-0934">Plastid</keyword>
<evidence type="ECO:0000256" key="14">
    <source>
        <dbReference type="ARBA" id="ARBA00023276"/>
    </source>
</evidence>
<dbReference type="PANTHER" id="PTHR21649">
    <property type="entry name" value="CHLOROPHYLL A/B BINDING PROTEIN"/>
    <property type="match status" value="1"/>
</dbReference>
<keyword evidence="5" id="KW-0150">Chloroplast</keyword>
<proteinExistence type="inferred from homology"/>
<keyword evidence="12" id="KW-0472">Membrane</keyword>
<keyword evidence="4 15" id="KW-0148">Chlorophyll</keyword>
<evidence type="ECO:0000313" key="18">
    <source>
        <dbReference type="Proteomes" id="UP001054902"/>
    </source>
</evidence>
<dbReference type="Gene3D" id="1.10.3460.10">
    <property type="entry name" value="Chlorophyll a/b binding protein domain"/>
    <property type="match status" value="1"/>
</dbReference>
<dbReference type="GO" id="GO:0009765">
    <property type="term" value="P:photosynthesis, light harvesting"/>
    <property type="evidence" value="ECO:0007669"/>
    <property type="project" value="InterPro"/>
</dbReference>
<evidence type="ECO:0000313" key="17">
    <source>
        <dbReference type="EMBL" id="GFH60329.1"/>
    </source>
</evidence>
<evidence type="ECO:0000256" key="13">
    <source>
        <dbReference type="ARBA" id="ARBA00023243"/>
    </source>
</evidence>
<name>A0AAD3DCV9_9STRA</name>
<keyword evidence="14" id="KW-0604">Photosystem II</keyword>
<feature type="binding site" evidence="15">
    <location>
        <position position="173"/>
    </location>
    <ligand>
        <name>chlorophyll a</name>
        <dbReference type="ChEBI" id="CHEBI:58416"/>
        <label>1</label>
    </ligand>
</feature>